<dbReference type="InterPro" id="IPR003661">
    <property type="entry name" value="HisK_dim/P_dom"/>
</dbReference>
<feature type="modified residue" description="4-aspartylphosphate" evidence="12">
    <location>
        <position position="694"/>
    </location>
</feature>
<dbReference type="SUPFAM" id="SSF55781">
    <property type="entry name" value="GAF domain-like"/>
    <property type="match status" value="1"/>
</dbReference>
<evidence type="ECO:0000256" key="10">
    <source>
        <dbReference type="ARBA" id="ARBA00023012"/>
    </source>
</evidence>
<feature type="transmembrane region" description="Helical" evidence="13">
    <location>
        <begin position="34"/>
        <end position="52"/>
    </location>
</feature>
<organism evidence="16 17">
    <name type="scientific">Planosporangium flavigriseum</name>
    <dbReference type="NCBI Taxonomy" id="373681"/>
    <lineage>
        <taxon>Bacteria</taxon>
        <taxon>Bacillati</taxon>
        <taxon>Actinomycetota</taxon>
        <taxon>Actinomycetes</taxon>
        <taxon>Micromonosporales</taxon>
        <taxon>Micromonosporaceae</taxon>
        <taxon>Planosporangium</taxon>
    </lineage>
</organism>
<dbReference type="FunFam" id="3.30.565.10:FF:000023">
    <property type="entry name" value="PAS domain-containing sensor histidine kinase"/>
    <property type="match status" value="1"/>
</dbReference>
<dbReference type="GO" id="GO:0000155">
    <property type="term" value="F:phosphorelay sensor kinase activity"/>
    <property type="evidence" value="ECO:0007669"/>
    <property type="project" value="InterPro"/>
</dbReference>
<dbReference type="SMART" id="SM00448">
    <property type="entry name" value="REC"/>
    <property type="match status" value="2"/>
</dbReference>
<dbReference type="InterPro" id="IPR036097">
    <property type="entry name" value="HisK_dim/P_sf"/>
</dbReference>
<dbReference type="RefSeq" id="WP_168076138.1">
    <property type="nucleotide sequence ID" value="NZ_BAAAQJ010000022.1"/>
</dbReference>
<feature type="domain" description="Response regulatory" evidence="15">
    <location>
        <begin position="645"/>
        <end position="758"/>
    </location>
</feature>
<reference evidence="16" key="1">
    <citation type="submission" date="2021-01" db="EMBL/GenBank/DDBJ databases">
        <title>Whole genome shotgun sequence of Planosporangium flavigriseum NBRC 105377.</title>
        <authorList>
            <person name="Komaki H."/>
            <person name="Tamura T."/>
        </authorList>
    </citation>
    <scope>NUCLEOTIDE SEQUENCE</scope>
    <source>
        <strain evidence="16">NBRC 105377</strain>
    </source>
</reference>
<evidence type="ECO:0000259" key="15">
    <source>
        <dbReference type="PROSITE" id="PS50110"/>
    </source>
</evidence>
<comment type="caution">
    <text evidence="16">The sequence shown here is derived from an EMBL/GenBank/DDBJ whole genome shotgun (WGS) entry which is preliminary data.</text>
</comment>
<dbReference type="Pfam" id="PF00072">
    <property type="entry name" value="Response_reg"/>
    <property type="match status" value="2"/>
</dbReference>
<feature type="transmembrane region" description="Helical" evidence="13">
    <location>
        <begin position="176"/>
        <end position="196"/>
    </location>
</feature>
<evidence type="ECO:0000256" key="1">
    <source>
        <dbReference type="ARBA" id="ARBA00000085"/>
    </source>
</evidence>
<keyword evidence="10" id="KW-0902">Two-component regulatory system</keyword>
<evidence type="ECO:0000256" key="7">
    <source>
        <dbReference type="ARBA" id="ARBA00022741"/>
    </source>
</evidence>
<dbReference type="InterPro" id="IPR029016">
    <property type="entry name" value="GAF-like_dom_sf"/>
</dbReference>
<evidence type="ECO:0000256" key="13">
    <source>
        <dbReference type="SAM" id="Phobius"/>
    </source>
</evidence>
<dbReference type="CDD" id="cd16922">
    <property type="entry name" value="HATPase_EvgS-ArcB-TorS-like"/>
    <property type="match status" value="1"/>
</dbReference>
<dbReference type="InterPro" id="IPR001789">
    <property type="entry name" value="Sig_transdc_resp-reg_receiver"/>
</dbReference>
<dbReference type="SUPFAM" id="SSF52172">
    <property type="entry name" value="CheY-like"/>
    <property type="match status" value="2"/>
</dbReference>
<dbReference type="InterPro" id="IPR036890">
    <property type="entry name" value="HATPase_C_sf"/>
</dbReference>
<dbReference type="Gene3D" id="3.30.450.40">
    <property type="match status" value="1"/>
</dbReference>
<dbReference type="GO" id="GO:0005886">
    <property type="term" value="C:plasma membrane"/>
    <property type="evidence" value="ECO:0007669"/>
    <property type="project" value="UniProtKB-SubCell"/>
</dbReference>
<keyword evidence="9" id="KW-0067">ATP-binding</keyword>
<dbReference type="CDD" id="cd00082">
    <property type="entry name" value="HisKA"/>
    <property type="match status" value="1"/>
</dbReference>
<dbReference type="PANTHER" id="PTHR43047:SF63">
    <property type="entry name" value="HISTIDINE KINASE"/>
    <property type="match status" value="1"/>
</dbReference>
<comment type="subcellular location">
    <subcellularLocation>
        <location evidence="2">Cell membrane</location>
    </subcellularLocation>
</comment>
<dbReference type="Pfam" id="PF02518">
    <property type="entry name" value="HATPase_c"/>
    <property type="match status" value="1"/>
</dbReference>
<keyword evidence="7" id="KW-0547">Nucleotide-binding</keyword>
<evidence type="ECO:0000256" key="3">
    <source>
        <dbReference type="ARBA" id="ARBA00012438"/>
    </source>
</evidence>
<dbReference type="SUPFAM" id="SSF47384">
    <property type="entry name" value="Homodimeric domain of signal transducing histidine kinase"/>
    <property type="match status" value="1"/>
</dbReference>
<evidence type="ECO:0000256" key="4">
    <source>
        <dbReference type="ARBA" id="ARBA00022475"/>
    </source>
</evidence>
<keyword evidence="6" id="KW-0808">Transferase</keyword>
<keyword evidence="4" id="KW-1003">Cell membrane</keyword>
<evidence type="ECO:0000256" key="11">
    <source>
        <dbReference type="ARBA" id="ARBA00023136"/>
    </source>
</evidence>
<keyword evidence="11 13" id="KW-0472">Membrane</keyword>
<dbReference type="PANTHER" id="PTHR43047">
    <property type="entry name" value="TWO-COMPONENT HISTIDINE PROTEIN KINASE"/>
    <property type="match status" value="1"/>
</dbReference>
<evidence type="ECO:0000256" key="6">
    <source>
        <dbReference type="ARBA" id="ARBA00022679"/>
    </source>
</evidence>
<dbReference type="InterPro" id="IPR004358">
    <property type="entry name" value="Sig_transdc_His_kin-like_C"/>
</dbReference>
<keyword evidence="13" id="KW-1133">Transmembrane helix</keyword>
<dbReference type="SMART" id="SM00388">
    <property type="entry name" value="HisKA"/>
    <property type="match status" value="1"/>
</dbReference>
<gene>
    <name evidence="16" type="ORF">Pfl04_00640</name>
</gene>
<evidence type="ECO:0000313" key="17">
    <source>
        <dbReference type="Proteomes" id="UP000653674"/>
    </source>
</evidence>
<evidence type="ECO:0000256" key="8">
    <source>
        <dbReference type="ARBA" id="ARBA00022777"/>
    </source>
</evidence>
<keyword evidence="17" id="KW-1185">Reference proteome</keyword>
<dbReference type="Gene3D" id="3.30.565.10">
    <property type="entry name" value="Histidine kinase-like ATPase, C-terminal domain"/>
    <property type="match status" value="1"/>
</dbReference>
<feature type="transmembrane region" description="Helical" evidence="13">
    <location>
        <begin position="6"/>
        <end position="22"/>
    </location>
</feature>
<dbReference type="GO" id="GO:0009927">
    <property type="term" value="F:histidine phosphotransfer kinase activity"/>
    <property type="evidence" value="ECO:0007669"/>
    <property type="project" value="TreeGrafter"/>
</dbReference>
<feature type="transmembrane region" description="Helical" evidence="13">
    <location>
        <begin position="90"/>
        <end position="108"/>
    </location>
</feature>
<feature type="transmembrane region" description="Helical" evidence="13">
    <location>
        <begin position="145"/>
        <end position="170"/>
    </location>
</feature>
<feature type="transmembrane region" description="Helical" evidence="13">
    <location>
        <begin position="114"/>
        <end position="133"/>
    </location>
</feature>
<keyword evidence="8" id="KW-0418">Kinase</keyword>
<dbReference type="Gene3D" id="1.10.287.130">
    <property type="match status" value="1"/>
</dbReference>
<keyword evidence="13" id="KW-0812">Transmembrane</keyword>
<feature type="modified residue" description="4-aspartylphosphate" evidence="12">
    <location>
        <position position="817"/>
    </location>
</feature>
<feature type="domain" description="Histidine kinase" evidence="14">
    <location>
        <begin position="392"/>
        <end position="609"/>
    </location>
</feature>
<dbReference type="InterPro" id="IPR005467">
    <property type="entry name" value="His_kinase_dom"/>
</dbReference>
<evidence type="ECO:0000256" key="9">
    <source>
        <dbReference type="ARBA" id="ARBA00022840"/>
    </source>
</evidence>
<feature type="domain" description="Response regulatory" evidence="15">
    <location>
        <begin position="768"/>
        <end position="885"/>
    </location>
</feature>
<dbReference type="EMBL" id="BONU01000001">
    <property type="protein sequence ID" value="GIG71660.1"/>
    <property type="molecule type" value="Genomic_DNA"/>
</dbReference>
<sequence length="902" mass="96730">MVRLLVEALFALVFVQALVAYLRRRDPMQRDVMAVFSAAAMLFLLDLAREFLGEPPRVLRTAALILLLAQPYLTLRLVHRVRPGARSLQVVAFVAFGVSVVPVLMTRQLTLPELLGVLAIFLMGQATAAVLLAREAGGRTGSPRARFATAAVSTALFGLGILCVGFGMVNVNLREEALTCGYTLCLVSALGYVVGFRPPAWIRRMWSGAASYRVSRRLLEAPAADAPEKTWSRYADTVREVSGADAVLVVPPSAAGERPVITAGVRRQTVTAGEGDVSLLLCLPEMARVTRHVDRLPAFAVACAAEVDARYITAAPLRSALTGSGALVLLNRRRGLFAEDDVQLLAELGGQAALIAERGAIRAEQERLALELAQSVRALSAASQAKSDFLANMSHELRTPLNAIIGFSELMRGEESIGDSRVVPADWIEHIYSSGRHLLDLINDILDLTKIEAGRLELHPDRVELPDLVTAAVNALRPLAEGKDLELRTEVPGLDVWGDRLRLRQVLNNLLSNAIKFTPEGGRISVEASRADGEVRLAVADTGVGISAADINRIFEEFQQVGDPSMQHAGTGLGLALTRRLVEAHGGRVQVESTPGAGSRFTVCLPDALAPRAASTADGSVEARAVSAPPIAPDPVEPPVRVRGDVLLIEDDPSAARLLRTYLEGADYQVRVASSGEAGLTEARRERPDAVLLDVLLPGIDGWDVLRELKQDPGLGGVPVFVASVVDDHDVGLSLGAADFFVKPIDRRRLLARVAEFLLEPETADRMRVLAVDDDPATLEVIAQALREQRVEVVTARSGQEAVQLARSGPFDLIISDLRMPDIDAVSLMSALNKDPATSRIPVLVVTGPDSSDTGRSGLHATKALGILPKSEGLIKALHHWMTRLPRPGAETRGNTGPEGTP</sequence>
<dbReference type="InterPro" id="IPR011006">
    <property type="entry name" value="CheY-like_superfamily"/>
</dbReference>
<protein>
    <recommendedName>
        <fullName evidence="3">histidine kinase</fullName>
        <ecNumber evidence="3">2.7.13.3</ecNumber>
    </recommendedName>
</protein>
<dbReference type="SMART" id="SM00387">
    <property type="entry name" value="HATPase_c"/>
    <property type="match status" value="1"/>
</dbReference>
<dbReference type="AlphaFoldDB" id="A0A8J3LJD4"/>
<dbReference type="SUPFAM" id="SSF55874">
    <property type="entry name" value="ATPase domain of HSP90 chaperone/DNA topoisomerase II/histidine kinase"/>
    <property type="match status" value="1"/>
</dbReference>
<proteinExistence type="predicted"/>
<comment type="catalytic activity">
    <reaction evidence="1">
        <text>ATP + protein L-histidine = ADP + protein N-phospho-L-histidine.</text>
        <dbReference type="EC" id="2.7.13.3"/>
    </reaction>
</comment>
<keyword evidence="5 12" id="KW-0597">Phosphoprotein</keyword>
<dbReference type="Pfam" id="PF00512">
    <property type="entry name" value="HisKA"/>
    <property type="match status" value="1"/>
</dbReference>
<dbReference type="CDD" id="cd17574">
    <property type="entry name" value="REC_OmpR"/>
    <property type="match status" value="1"/>
</dbReference>
<dbReference type="Gene3D" id="3.40.50.2300">
    <property type="match status" value="2"/>
</dbReference>
<dbReference type="InterPro" id="IPR003594">
    <property type="entry name" value="HATPase_dom"/>
</dbReference>
<dbReference type="PRINTS" id="PR00344">
    <property type="entry name" value="BCTRLSENSOR"/>
</dbReference>
<name>A0A8J3LJD4_9ACTN</name>
<dbReference type="Proteomes" id="UP000653674">
    <property type="component" value="Unassembled WGS sequence"/>
</dbReference>
<evidence type="ECO:0000313" key="16">
    <source>
        <dbReference type="EMBL" id="GIG71660.1"/>
    </source>
</evidence>
<dbReference type="PROSITE" id="PS50109">
    <property type="entry name" value="HIS_KIN"/>
    <property type="match status" value="1"/>
</dbReference>
<evidence type="ECO:0000256" key="2">
    <source>
        <dbReference type="ARBA" id="ARBA00004236"/>
    </source>
</evidence>
<dbReference type="GO" id="GO:0005524">
    <property type="term" value="F:ATP binding"/>
    <property type="evidence" value="ECO:0007669"/>
    <property type="project" value="UniProtKB-KW"/>
</dbReference>
<dbReference type="PROSITE" id="PS50110">
    <property type="entry name" value="RESPONSE_REGULATORY"/>
    <property type="match status" value="2"/>
</dbReference>
<accession>A0A8J3LJD4</accession>
<evidence type="ECO:0000259" key="14">
    <source>
        <dbReference type="PROSITE" id="PS50109"/>
    </source>
</evidence>
<dbReference type="CDD" id="cd00156">
    <property type="entry name" value="REC"/>
    <property type="match status" value="1"/>
</dbReference>
<evidence type="ECO:0000256" key="5">
    <source>
        <dbReference type="ARBA" id="ARBA00022553"/>
    </source>
</evidence>
<evidence type="ECO:0000256" key="12">
    <source>
        <dbReference type="PROSITE-ProRule" id="PRU00169"/>
    </source>
</evidence>
<dbReference type="EC" id="2.7.13.3" evidence="3"/>